<name>A0A7Y9JRY5_9ACTN</name>
<evidence type="ECO:0000313" key="1">
    <source>
        <dbReference type="EMBL" id="NYD58043.1"/>
    </source>
</evidence>
<protein>
    <submittedName>
        <fullName evidence="1">Uncharacterized protein</fullName>
    </submittedName>
</protein>
<dbReference type="AlphaFoldDB" id="A0A7Y9JRY5"/>
<comment type="caution">
    <text evidence="1">The sequence shown here is derived from an EMBL/GenBank/DDBJ whole genome shotgun (WGS) entry which is preliminary data.</text>
</comment>
<proteinExistence type="predicted"/>
<gene>
    <name evidence="1" type="ORF">BKA08_002281</name>
</gene>
<organism evidence="1 2">
    <name type="scientific">Nocardioides marinisabuli</name>
    <dbReference type="NCBI Taxonomy" id="419476"/>
    <lineage>
        <taxon>Bacteria</taxon>
        <taxon>Bacillati</taxon>
        <taxon>Actinomycetota</taxon>
        <taxon>Actinomycetes</taxon>
        <taxon>Propionibacteriales</taxon>
        <taxon>Nocardioidaceae</taxon>
        <taxon>Nocardioides</taxon>
    </lineage>
</organism>
<dbReference type="Gene3D" id="3.40.1000.10">
    <property type="entry name" value="Mog1/PsbP, alpha/beta/alpha sandwich"/>
    <property type="match status" value="1"/>
</dbReference>
<accession>A0A7Y9JRY5</accession>
<dbReference type="EMBL" id="JACCBE010000001">
    <property type="protein sequence ID" value="NYD58043.1"/>
    <property type="molecule type" value="Genomic_DNA"/>
</dbReference>
<keyword evidence="2" id="KW-1185">Reference proteome</keyword>
<evidence type="ECO:0000313" key="2">
    <source>
        <dbReference type="Proteomes" id="UP000516957"/>
    </source>
</evidence>
<sequence>MTDPAPPSYAAPEVPPGWDKLALAPVGALWAAVQAGDPAGAGGPAERGSFRANLVLTCDDLHGLSFRDWQVGTAQLLPRTLRDYHLIEIERLRIDDLPGGRRLAHHVDLEGRALTMEQWFVREDDRHAWSLTATFETWSYDALADCCADVAAAWRPVSGRRRNSADV</sequence>
<dbReference type="RefSeq" id="WP_179615715.1">
    <property type="nucleotide sequence ID" value="NZ_CP059163.1"/>
</dbReference>
<reference evidence="1 2" key="1">
    <citation type="submission" date="2020-07" db="EMBL/GenBank/DDBJ databases">
        <title>Sequencing the genomes of 1000 actinobacteria strains.</title>
        <authorList>
            <person name="Klenk H.-P."/>
        </authorList>
    </citation>
    <scope>NUCLEOTIDE SEQUENCE [LARGE SCALE GENOMIC DNA]</scope>
    <source>
        <strain evidence="1 2">DSM 18965</strain>
    </source>
</reference>
<dbReference type="Proteomes" id="UP000516957">
    <property type="component" value="Unassembled WGS sequence"/>
</dbReference>